<feature type="domain" description="Retrovirus-related Pol polyprotein from transposon TNT 1-94-like beta-barrel" evidence="3">
    <location>
        <begin position="360"/>
        <end position="432"/>
    </location>
</feature>
<dbReference type="Proteomes" id="UP001151760">
    <property type="component" value="Unassembled WGS sequence"/>
</dbReference>
<dbReference type="CDD" id="cd09272">
    <property type="entry name" value="RNase_HI_RT_Ty1"/>
    <property type="match status" value="1"/>
</dbReference>
<accession>A0ABQ5A2J3</accession>
<dbReference type="PANTHER" id="PTHR11439">
    <property type="entry name" value="GAG-POL-RELATED RETROTRANSPOSON"/>
    <property type="match status" value="1"/>
</dbReference>
<evidence type="ECO:0000259" key="2">
    <source>
        <dbReference type="Pfam" id="PF13976"/>
    </source>
</evidence>
<evidence type="ECO:0000259" key="4">
    <source>
        <dbReference type="Pfam" id="PF25597"/>
    </source>
</evidence>
<reference evidence="5" key="1">
    <citation type="journal article" date="2022" name="Int. J. Mol. Sci.">
        <title>Draft Genome of Tanacetum Coccineum: Genomic Comparison of Closely Related Tanacetum-Family Plants.</title>
        <authorList>
            <person name="Yamashiro T."/>
            <person name="Shiraishi A."/>
            <person name="Nakayama K."/>
            <person name="Satake H."/>
        </authorList>
    </citation>
    <scope>NUCLEOTIDE SEQUENCE</scope>
</reference>
<proteinExistence type="predicted"/>
<feature type="domain" description="Reverse transcriptase Ty1/copia-type" evidence="1">
    <location>
        <begin position="821"/>
        <end position="886"/>
    </location>
</feature>
<reference evidence="5" key="2">
    <citation type="submission" date="2022-01" db="EMBL/GenBank/DDBJ databases">
        <authorList>
            <person name="Yamashiro T."/>
            <person name="Shiraishi A."/>
            <person name="Satake H."/>
            <person name="Nakayama K."/>
        </authorList>
    </citation>
    <scope>NUCLEOTIDE SEQUENCE</scope>
</reference>
<dbReference type="InterPro" id="IPR057670">
    <property type="entry name" value="SH3_retrovirus"/>
</dbReference>
<name>A0ABQ5A2J3_9ASTR</name>
<dbReference type="Pfam" id="PF25597">
    <property type="entry name" value="SH3_retrovirus"/>
    <property type="match status" value="1"/>
</dbReference>
<dbReference type="EMBL" id="BQNB010011814">
    <property type="protein sequence ID" value="GJS95512.1"/>
    <property type="molecule type" value="Genomic_DNA"/>
</dbReference>
<dbReference type="InterPro" id="IPR013103">
    <property type="entry name" value="RVT_2"/>
</dbReference>
<dbReference type="Pfam" id="PF07727">
    <property type="entry name" value="RVT_2"/>
    <property type="match status" value="1"/>
</dbReference>
<evidence type="ECO:0000313" key="6">
    <source>
        <dbReference type="Proteomes" id="UP001151760"/>
    </source>
</evidence>
<dbReference type="InterPro" id="IPR025724">
    <property type="entry name" value="GAG-pre-integrase_dom"/>
</dbReference>
<protein>
    <submittedName>
        <fullName evidence="5">Retrovirus-related pol polyprotein from transposon TNT 1-94</fullName>
    </submittedName>
</protein>
<dbReference type="PANTHER" id="PTHR11439:SF483">
    <property type="entry name" value="PEPTIDE SYNTHASE GLIP-LIKE, PUTATIVE (AFU_ORTHOLOGUE AFUA_3G12920)-RELATED"/>
    <property type="match status" value="1"/>
</dbReference>
<feature type="domain" description="Retroviral polymerase SH3-like" evidence="4">
    <location>
        <begin position="612"/>
        <end position="666"/>
    </location>
</feature>
<feature type="domain" description="GAG-pre-integrase" evidence="2">
    <location>
        <begin position="462"/>
        <end position="527"/>
    </location>
</feature>
<dbReference type="Pfam" id="PF22936">
    <property type="entry name" value="Pol_BBD"/>
    <property type="match status" value="1"/>
</dbReference>
<sequence>MDQIISQDIVNIVVNSSSDLNTSVNVNSSPAMNDSVNYVEMCNKCLGLEAELIKQHNVVEKDKYNRLSKSFSKLQQHCISLELAMQLNKEIFQKNNTSVNQTELSFDQLFELNNLKLSFNIKNNLGKFKGKDIVDNAAQVSNATTIALGMYKLDPVTLAPKDKNNRETHIYYLKHTMEQAAILREIVEQDKSLNPLDGVSYSACKYVKLIQELLGYLRDTCHDIHKPSEKLVVVKPINKKRLGVSRSTKSSSLKSTNNTKNDRILHISSRTQKKNKVEDHSRIVNSMFDARHELCFLEFVSDMNARRTFILVGNACPFTRIATTNKVPLRELIPLEVVAQESVVTKVYTKRPKVVQILLWYLNSKCSKHMTGDRSQLTNFFHKFLGTVKFGNDQIAKIIGYGDYQIGNITISKVYYVEQLGHNLFSVGQFCDLDFEVAFRKYTCFVRNLEGVDLLSGSRETNLYTLSIEDMMPSSPICLLFKASKNKSWLWHRRLSHLNFGAINHLAKNGLVRGLPKLKFKKDHLCSVKFLASNDEALDFIIKFLKMIQVRLNTPVKNIRTDNRTEFVNQKLCVAIMRVLVSLMKHRLHDLYNKMVSLKGEIVLLLKPLEQSLCYPNNDSEDLGKLQAKADIGIFIGYAPKKKAYRIYNQRTQKIIETIHVDFDELTAMASEQLGSGPGLHSMTPTTSSLGLVSNPILQQPCNPPPRDDWDRLFQPMFDEYFNPPTIAVSPVPVAATPRVVDLADSLGSSSNVRPIHTPFESLGRWTKDHPIANVKTDKFGEVSKNKARLVAQGFEQEEGIDFKESFAPVARIEAILDPTLFTHKAGNDLLLVQIYVDDIIFASTNTAMCNEFANPMTTKFKMSMMGHMSFFLRLQISQSSRDTPMVKKNKLDEDLQGTPVDATLYRGMIDSLVYLTSSRPDLIYAVCLCARYQEKPTEKHLNAVKRIFRYLKGTINMGLGTRRIPLTDYGFQFNMIPLYCDKKSAIVICCNNVQHSRAKHIDVRYHFIKEQVENGIVELYCDTPKLFRYLLRIIAGSDPCIQSS</sequence>
<gene>
    <name evidence="5" type="ORF">Tco_0802480</name>
</gene>
<keyword evidence="6" id="KW-1185">Reference proteome</keyword>
<evidence type="ECO:0000259" key="3">
    <source>
        <dbReference type="Pfam" id="PF22936"/>
    </source>
</evidence>
<evidence type="ECO:0000313" key="5">
    <source>
        <dbReference type="EMBL" id="GJS95512.1"/>
    </source>
</evidence>
<comment type="caution">
    <text evidence="5">The sequence shown here is derived from an EMBL/GenBank/DDBJ whole genome shotgun (WGS) entry which is preliminary data.</text>
</comment>
<evidence type="ECO:0000259" key="1">
    <source>
        <dbReference type="Pfam" id="PF07727"/>
    </source>
</evidence>
<dbReference type="InterPro" id="IPR054722">
    <property type="entry name" value="PolX-like_BBD"/>
</dbReference>
<dbReference type="Pfam" id="PF13976">
    <property type="entry name" value="gag_pre-integrs"/>
    <property type="match status" value="1"/>
</dbReference>
<organism evidence="5 6">
    <name type="scientific">Tanacetum coccineum</name>
    <dbReference type="NCBI Taxonomy" id="301880"/>
    <lineage>
        <taxon>Eukaryota</taxon>
        <taxon>Viridiplantae</taxon>
        <taxon>Streptophyta</taxon>
        <taxon>Embryophyta</taxon>
        <taxon>Tracheophyta</taxon>
        <taxon>Spermatophyta</taxon>
        <taxon>Magnoliopsida</taxon>
        <taxon>eudicotyledons</taxon>
        <taxon>Gunneridae</taxon>
        <taxon>Pentapetalae</taxon>
        <taxon>asterids</taxon>
        <taxon>campanulids</taxon>
        <taxon>Asterales</taxon>
        <taxon>Asteraceae</taxon>
        <taxon>Asteroideae</taxon>
        <taxon>Anthemideae</taxon>
        <taxon>Anthemidinae</taxon>
        <taxon>Tanacetum</taxon>
    </lineage>
</organism>